<reference evidence="3" key="1">
    <citation type="submission" date="2020-05" db="EMBL/GenBank/DDBJ databases">
        <authorList>
            <person name="Chiriac C."/>
            <person name="Salcher M."/>
            <person name="Ghai R."/>
            <person name="Kavagutti S V."/>
        </authorList>
    </citation>
    <scope>NUCLEOTIDE SEQUENCE</scope>
</reference>
<protein>
    <submittedName>
        <fullName evidence="3">Uncharacterized protein</fullName>
    </submittedName>
</protein>
<dbReference type="EMBL" id="LR797081">
    <property type="protein sequence ID" value="CAB4185909.1"/>
    <property type="molecule type" value="Genomic_DNA"/>
</dbReference>
<accession>A0A6J7XQN5</accession>
<gene>
    <name evidence="1" type="ORF">UFOVP1136_7</name>
    <name evidence="2" type="ORF">UFOVP1497_2</name>
    <name evidence="3" type="ORF">UFOVP1586_9</name>
</gene>
<evidence type="ECO:0000313" key="3">
    <source>
        <dbReference type="EMBL" id="CAB5238057.1"/>
    </source>
</evidence>
<evidence type="ECO:0000313" key="1">
    <source>
        <dbReference type="EMBL" id="CAB4185909.1"/>
    </source>
</evidence>
<organism evidence="3">
    <name type="scientific">uncultured Caudovirales phage</name>
    <dbReference type="NCBI Taxonomy" id="2100421"/>
    <lineage>
        <taxon>Viruses</taxon>
        <taxon>Duplodnaviria</taxon>
        <taxon>Heunggongvirae</taxon>
        <taxon>Uroviricota</taxon>
        <taxon>Caudoviricetes</taxon>
        <taxon>Peduoviridae</taxon>
        <taxon>Maltschvirus</taxon>
        <taxon>Maltschvirus maltsch</taxon>
    </lineage>
</organism>
<name>A0A6J7XQN5_9CAUD</name>
<dbReference type="EMBL" id="LR798455">
    <property type="protein sequence ID" value="CAB5238057.1"/>
    <property type="molecule type" value="Genomic_DNA"/>
</dbReference>
<evidence type="ECO:0000313" key="2">
    <source>
        <dbReference type="EMBL" id="CAB4216904.1"/>
    </source>
</evidence>
<proteinExistence type="predicted"/>
<dbReference type="EMBL" id="LR797446">
    <property type="protein sequence ID" value="CAB4216904.1"/>
    <property type="molecule type" value="Genomic_DNA"/>
</dbReference>
<sequence length="83" mass="9772">MRTKKPKRILPEKLDLDNAIIFHERIIAETGNLQLSILKAINQHLKEIDLRNLFHDVDSQRFRCRLSALEKAESERQAHEVTK</sequence>